<dbReference type="RefSeq" id="WP_153790362.1">
    <property type="nucleotide sequence ID" value="NZ_CP045915.1"/>
</dbReference>
<name>A0A5Q2TGG3_9BACI</name>
<dbReference type="KEGG" id="grc:GI584_04250"/>
<evidence type="ECO:0000313" key="2">
    <source>
        <dbReference type="Proteomes" id="UP000339690"/>
    </source>
</evidence>
<accession>A0A5Q2TGG3</accession>
<dbReference type="Proteomes" id="UP000339690">
    <property type="component" value="Chromosome"/>
</dbReference>
<dbReference type="EMBL" id="CP045915">
    <property type="protein sequence ID" value="QGH33297.1"/>
    <property type="molecule type" value="Genomic_DNA"/>
</dbReference>
<evidence type="ECO:0000313" key="1">
    <source>
        <dbReference type="EMBL" id="QGH33297.1"/>
    </source>
</evidence>
<dbReference type="AlphaFoldDB" id="A0A5Q2TGG3"/>
<reference evidence="1 2" key="1">
    <citation type="submission" date="2019-11" db="EMBL/GenBank/DDBJ databases">
        <title>Gracilibacillus salitolerans sp. nov., a moderate halophile isolated from a saline soil in northwest China.</title>
        <authorList>
            <person name="Gan L."/>
        </authorList>
    </citation>
    <scope>NUCLEOTIDE SEQUENCE [LARGE SCALE GENOMIC DNA]</scope>
    <source>
        <strain evidence="1 2">SCU50</strain>
    </source>
</reference>
<organism evidence="1 2">
    <name type="scientific">Gracilibacillus salitolerans</name>
    <dbReference type="NCBI Taxonomy" id="2663022"/>
    <lineage>
        <taxon>Bacteria</taxon>
        <taxon>Bacillati</taxon>
        <taxon>Bacillota</taxon>
        <taxon>Bacilli</taxon>
        <taxon>Bacillales</taxon>
        <taxon>Bacillaceae</taxon>
        <taxon>Gracilibacillus</taxon>
    </lineage>
</organism>
<sequence>MEGTWSNGIQGRSIGADGLEFRSDEKVKNGYVGLNVWDKTALFIK</sequence>
<protein>
    <submittedName>
        <fullName evidence="1">Uncharacterized protein</fullName>
    </submittedName>
</protein>
<gene>
    <name evidence="1" type="ORF">GI584_04250</name>
</gene>
<proteinExistence type="predicted"/>
<keyword evidence="2" id="KW-1185">Reference proteome</keyword>